<organism evidence="1 2">
    <name type="scientific">Laetiporus sulphureus 93-53</name>
    <dbReference type="NCBI Taxonomy" id="1314785"/>
    <lineage>
        <taxon>Eukaryota</taxon>
        <taxon>Fungi</taxon>
        <taxon>Dikarya</taxon>
        <taxon>Basidiomycota</taxon>
        <taxon>Agaricomycotina</taxon>
        <taxon>Agaricomycetes</taxon>
        <taxon>Polyporales</taxon>
        <taxon>Laetiporus</taxon>
    </lineage>
</organism>
<dbReference type="InParanoid" id="A0A165D374"/>
<evidence type="ECO:0008006" key="3">
    <source>
        <dbReference type="Google" id="ProtNLM"/>
    </source>
</evidence>
<accession>A0A165D374</accession>
<reference evidence="1 2" key="1">
    <citation type="journal article" date="2016" name="Mol. Biol. Evol.">
        <title>Comparative Genomics of Early-Diverging Mushroom-Forming Fungi Provides Insights into the Origins of Lignocellulose Decay Capabilities.</title>
        <authorList>
            <person name="Nagy L.G."/>
            <person name="Riley R."/>
            <person name="Tritt A."/>
            <person name="Adam C."/>
            <person name="Daum C."/>
            <person name="Floudas D."/>
            <person name="Sun H."/>
            <person name="Yadav J.S."/>
            <person name="Pangilinan J."/>
            <person name="Larsson K.H."/>
            <person name="Matsuura K."/>
            <person name="Barry K."/>
            <person name="Labutti K."/>
            <person name="Kuo R."/>
            <person name="Ohm R.A."/>
            <person name="Bhattacharya S.S."/>
            <person name="Shirouzu T."/>
            <person name="Yoshinaga Y."/>
            <person name="Martin F.M."/>
            <person name="Grigoriev I.V."/>
            <person name="Hibbett D.S."/>
        </authorList>
    </citation>
    <scope>NUCLEOTIDE SEQUENCE [LARGE SCALE GENOMIC DNA]</scope>
    <source>
        <strain evidence="1 2">93-53</strain>
    </source>
</reference>
<proteinExistence type="predicted"/>
<dbReference type="Proteomes" id="UP000076871">
    <property type="component" value="Unassembled WGS sequence"/>
</dbReference>
<dbReference type="RefSeq" id="XP_040761807.1">
    <property type="nucleotide sequence ID" value="XM_040912914.1"/>
</dbReference>
<dbReference type="AlphaFoldDB" id="A0A165D374"/>
<dbReference type="InterPro" id="IPR021109">
    <property type="entry name" value="Peptidase_aspartic_dom_sf"/>
</dbReference>
<protein>
    <recommendedName>
        <fullName evidence="3">Aspartic peptidase DDI1-type domain-containing protein</fullName>
    </recommendedName>
</protein>
<dbReference type="GeneID" id="63829942"/>
<dbReference type="CDD" id="cd00303">
    <property type="entry name" value="retropepsin_like"/>
    <property type="match status" value="1"/>
</dbReference>
<sequence>MDVDHVSQLTKEQESWLEKKLCVHCGKHPFVFKQKCPNPKYKGKLEMIRWGQATRVILAPPASSGSDNGKAREEAVHAFLTSYDVKEKDKEVEPEPAVEAARITEVESDEDFLWQFQIFYILHQLEVREVQTEALLDSGAYSCYINPQLVDRLNPATISLEKEIRVYNADTSHNKGEIIKKRVLLSITIGNHTSRQSLLVTDIGHKDVILGMSFLKKHNLEVAVQEEDLKNTNIPHIEDLMEFIGSQELDDNWNDMDSFIRWVSLSEDPDVQAVASLIMGLDTKRNQDRVPQNGEQDKDY</sequence>
<keyword evidence="2" id="KW-1185">Reference proteome</keyword>
<dbReference type="EMBL" id="KV427639">
    <property type="protein sequence ID" value="KZT04067.1"/>
    <property type="molecule type" value="Genomic_DNA"/>
</dbReference>
<dbReference type="Pfam" id="PF13975">
    <property type="entry name" value="gag-asp_proteas"/>
    <property type="match status" value="1"/>
</dbReference>
<dbReference type="SUPFAM" id="SSF50630">
    <property type="entry name" value="Acid proteases"/>
    <property type="match status" value="1"/>
</dbReference>
<evidence type="ECO:0000313" key="1">
    <source>
        <dbReference type="EMBL" id="KZT04067.1"/>
    </source>
</evidence>
<dbReference type="OrthoDB" id="128646at2759"/>
<gene>
    <name evidence="1" type="ORF">LAESUDRAFT_761420</name>
</gene>
<evidence type="ECO:0000313" key="2">
    <source>
        <dbReference type="Proteomes" id="UP000076871"/>
    </source>
</evidence>
<dbReference type="Gene3D" id="2.40.70.10">
    <property type="entry name" value="Acid Proteases"/>
    <property type="match status" value="1"/>
</dbReference>
<name>A0A165D374_9APHY</name>